<evidence type="ECO:0000256" key="3">
    <source>
        <dbReference type="ARBA" id="ARBA00023125"/>
    </source>
</evidence>
<reference evidence="6 7" key="1">
    <citation type="submission" date="2019-03" db="EMBL/GenBank/DDBJ databases">
        <title>Genomic Encyclopedia of Type Strains, Phase IV (KMG-IV): sequencing the most valuable type-strain genomes for metagenomic binning, comparative biology and taxonomic classification.</title>
        <authorList>
            <person name="Goeker M."/>
        </authorList>
    </citation>
    <scope>NUCLEOTIDE SEQUENCE [LARGE SCALE GENOMIC DNA]</scope>
    <source>
        <strain evidence="6 7">DSM 18577</strain>
    </source>
</reference>
<evidence type="ECO:0000256" key="4">
    <source>
        <dbReference type="ARBA" id="ARBA00023163"/>
    </source>
</evidence>
<evidence type="ECO:0000313" key="6">
    <source>
        <dbReference type="EMBL" id="TCK61479.1"/>
    </source>
</evidence>
<proteinExistence type="inferred from homology"/>
<organism evidence="6 7">
    <name type="scientific">Celerinatantimonas diazotrophica</name>
    <dbReference type="NCBI Taxonomy" id="412034"/>
    <lineage>
        <taxon>Bacteria</taxon>
        <taxon>Pseudomonadati</taxon>
        <taxon>Pseudomonadota</taxon>
        <taxon>Gammaproteobacteria</taxon>
        <taxon>Celerinatantimonadaceae</taxon>
        <taxon>Celerinatantimonas</taxon>
    </lineage>
</organism>
<comment type="similarity">
    <text evidence="1">Belongs to the LysR transcriptional regulatory family.</text>
</comment>
<comment type="caution">
    <text evidence="6">The sequence shown here is derived from an EMBL/GenBank/DDBJ whole genome shotgun (WGS) entry which is preliminary data.</text>
</comment>
<keyword evidence="7" id="KW-1185">Reference proteome</keyword>
<dbReference type="InterPro" id="IPR005119">
    <property type="entry name" value="LysR_subst-bd"/>
</dbReference>
<evidence type="ECO:0000256" key="2">
    <source>
        <dbReference type="ARBA" id="ARBA00023015"/>
    </source>
</evidence>
<dbReference type="InterPro" id="IPR058163">
    <property type="entry name" value="LysR-type_TF_proteobact-type"/>
</dbReference>
<dbReference type="InterPro" id="IPR036388">
    <property type="entry name" value="WH-like_DNA-bd_sf"/>
</dbReference>
<dbReference type="SUPFAM" id="SSF53850">
    <property type="entry name" value="Periplasmic binding protein-like II"/>
    <property type="match status" value="1"/>
</dbReference>
<gene>
    <name evidence="6" type="ORF">EV690_0477</name>
</gene>
<protein>
    <submittedName>
        <fullName evidence="6">LysR family glycine cleavage system transcriptional activator</fullName>
    </submittedName>
</protein>
<dbReference type="GO" id="GO:0003677">
    <property type="term" value="F:DNA binding"/>
    <property type="evidence" value="ECO:0007669"/>
    <property type="project" value="UniProtKB-KW"/>
</dbReference>
<dbReference type="EMBL" id="SMGD01000005">
    <property type="protein sequence ID" value="TCK61479.1"/>
    <property type="molecule type" value="Genomic_DNA"/>
</dbReference>
<dbReference type="OrthoDB" id="6787458at2"/>
<feature type="domain" description="HTH lysR-type" evidence="5">
    <location>
        <begin position="9"/>
        <end position="66"/>
    </location>
</feature>
<accession>A0A4R1KE02</accession>
<dbReference type="InterPro" id="IPR036390">
    <property type="entry name" value="WH_DNA-bd_sf"/>
</dbReference>
<evidence type="ECO:0000256" key="1">
    <source>
        <dbReference type="ARBA" id="ARBA00009437"/>
    </source>
</evidence>
<dbReference type="InterPro" id="IPR000847">
    <property type="entry name" value="LysR_HTH_N"/>
</dbReference>
<name>A0A4R1KE02_9GAMM</name>
<dbReference type="AlphaFoldDB" id="A0A4R1KE02"/>
<keyword evidence="4" id="KW-0804">Transcription</keyword>
<dbReference type="PRINTS" id="PR00039">
    <property type="entry name" value="HTHLYSR"/>
</dbReference>
<dbReference type="PROSITE" id="PS50931">
    <property type="entry name" value="HTH_LYSR"/>
    <property type="match status" value="1"/>
</dbReference>
<dbReference type="Pfam" id="PF03466">
    <property type="entry name" value="LysR_substrate"/>
    <property type="match status" value="1"/>
</dbReference>
<keyword evidence="2" id="KW-0805">Transcription regulation</keyword>
<dbReference type="Gene3D" id="1.10.10.10">
    <property type="entry name" value="Winged helix-like DNA-binding domain superfamily/Winged helix DNA-binding domain"/>
    <property type="match status" value="1"/>
</dbReference>
<dbReference type="PANTHER" id="PTHR30537">
    <property type="entry name" value="HTH-TYPE TRANSCRIPTIONAL REGULATOR"/>
    <property type="match status" value="1"/>
</dbReference>
<dbReference type="Gene3D" id="3.40.190.10">
    <property type="entry name" value="Periplasmic binding protein-like II"/>
    <property type="match status" value="2"/>
</dbReference>
<evidence type="ECO:0000259" key="5">
    <source>
        <dbReference type="PROSITE" id="PS50931"/>
    </source>
</evidence>
<sequence length="310" mass="35796">MAIHHKTIPSLSALMIFEASARLGSFTGAAKELCVTPTAISKQIRQLEYFLNTKLFIRRKQGLNLTYKGEIYLRSVMQALDTLTDASQIMDDSDHPLPLNVEIGACFSHYWLIPRLDSFREKYPNITLNITINNERDIGDNINYDVAFYYASLTSQQRGSYLLFNERILPVCSPSFLAKYPDCQNLSKIWQQPLLMLRDEPIFWENWQTWAERIGFGYETPSNALYMEDQIAITQAALSGAGVALVWDWHVQDFLKNGELVALREPIECHRNAFFLSCANNNSERNARRFIRWVIRQVNVLPPPRDQSRH</sequence>
<evidence type="ECO:0000313" key="7">
    <source>
        <dbReference type="Proteomes" id="UP000295565"/>
    </source>
</evidence>
<dbReference type="GO" id="GO:0003700">
    <property type="term" value="F:DNA-binding transcription factor activity"/>
    <property type="evidence" value="ECO:0007669"/>
    <property type="project" value="InterPro"/>
</dbReference>
<dbReference type="SUPFAM" id="SSF46785">
    <property type="entry name" value="Winged helix' DNA-binding domain"/>
    <property type="match status" value="1"/>
</dbReference>
<keyword evidence="3" id="KW-0238">DNA-binding</keyword>
<dbReference type="Pfam" id="PF00126">
    <property type="entry name" value="HTH_1"/>
    <property type="match status" value="1"/>
</dbReference>
<dbReference type="PANTHER" id="PTHR30537:SF5">
    <property type="entry name" value="HTH-TYPE TRANSCRIPTIONAL ACTIVATOR TTDR-RELATED"/>
    <property type="match status" value="1"/>
</dbReference>
<dbReference type="RefSeq" id="WP_131911340.1">
    <property type="nucleotide sequence ID" value="NZ_OU594967.1"/>
</dbReference>
<dbReference type="Proteomes" id="UP000295565">
    <property type="component" value="Unassembled WGS sequence"/>
</dbReference>